<proteinExistence type="predicted"/>
<dbReference type="AlphaFoldDB" id="A0A0P0VGY8"/>
<sequence length="111" mass="11172">MDALGQGAGAVGPPPRRSVGGAAGPVAGGGGAGARRRRSGGKESGRSTPAAHRMPLLSHRPLKRHSSPPVLAAVLSLPLAAAGVLGARKPQVAGGHPLRRRRRGMLPPPER</sequence>
<protein>
    <submittedName>
        <fullName evidence="2">Os02g0240633 protein</fullName>
    </submittedName>
</protein>
<feature type="compositionally biased region" description="Gly residues" evidence="1">
    <location>
        <begin position="21"/>
        <end position="33"/>
    </location>
</feature>
<evidence type="ECO:0000313" key="2">
    <source>
        <dbReference type="EMBL" id="BAS77836.1"/>
    </source>
</evidence>
<reference evidence="2 3" key="3">
    <citation type="journal article" date="2013" name="Rice">
        <title>Improvement of the Oryza sativa Nipponbare reference genome using next generation sequence and optical map data.</title>
        <authorList>
            <person name="Kawahara Y."/>
            <person name="de la Bastide M."/>
            <person name="Hamilton J.P."/>
            <person name="Kanamori H."/>
            <person name="McCombie W.R."/>
            <person name="Ouyang S."/>
            <person name="Schwartz D.C."/>
            <person name="Tanaka T."/>
            <person name="Wu J."/>
            <person name="Zhou S."/>
            <person name="Childs K.L."/>
            <person name="Davidson R.M."/>
            <person name="Lin H."/>
            <person name="Quesada-Ocampo L."/>
            <person name="Vaillancourt B."/>
            <person name="Sakai H."/>
            <person name="Lee S.S."/>
            <person name="Kim J."/>
            <person name="Numa H."/>
            <person name="Itoh T."/>
            <person name="Buell C.R."/>
            <person name="Matsumoto T."/>
        </authorList>
    </citation>
    <scope>NUCLEOTIDE SEQUENCE [LARGE SCALE GENOMIC DNA]</scope>
    <source>
        <strain evidence="3">cv. Nipponbare</strain>
    </source>
</reference>
<evidence type="ECO:0000313" key="3">
    <source>
        <dbReference type="Proteomes" id="UP000059680"/>
    </source>
</evidence>
<feature type="region of interest" description="Disordered" evidence="1">
    <location>
        <begin position="86"/>
        <end position="111"/>
    </location>
</feature>
<dbReference type="PaxDb" id="39947-A0A0P0VGY8"/>
<name>A0A0P0VGY8_ORYSJ</name>
<feature type="region of interest" description="Disordered" evidence="1">
    <location>
        <begin position="1"/>
        <end position="64"/>
    </location>
</feature>
<evidence type="ECO:0000256" key="1">
    <source>
        <dbReference type="SAM" id="MobiDB-lite"/>
    </source>
</evidence>
<gene>
    <name evidence="2" type="ordered locus">Os02g0240633</name>
    <name evidence="2" type="ORF">OSNPB_020240633</name>
</gene>
<dbReference type="Proteomes" id="UP000059680">
    <property type="component" value="Chromosome 2"/>
</dbReference>
<dbReference type="InParanoid" id="A0A0P0VGY8"/>
<dbReference type="EMBL" id="AP014958">
    <property type="protein sequence ID" value="BAS77836.1"/>
    <property type="molecule type" value="Genomic_DNA"/>
</dbReference>
<feature type="compositionally biased region" description="Gly residues" evidence="1">
    <location>
        <begin position="1"/>
        <end position="10"/>
    </location>
</feature>
<accession>A0A0P0VGY8</accession>
<keyword evidence="3" id="KW-1185">Reference proteome</keyword>
<organism evidence="2 3">
    <name type="scientific">Oryza sativa subsp. japonica</name>
    <name type="common">Rice</name>
    <dbReference type="NCBI Taxonomy" id="39947"/>
    <lineage>
        <taxon>Eukaryota</taxon>
        <taxon>Viridiplantae</taxon>
        <taxon>Streptophyta</taxon>
        <taxon>Embryophyta</taxon>
        <taxon>Tracheophyta</taxon>
        <taxon>Spermatophyta</taxon>
        <taxon>Magnoliopsida</taxon>
        <taxon>Liliopsida</taxon>
        <taxon>Poales</taxon>
        <taxon>Poaceae</taxon>
        <taxon>BOP clade</taxon>
        <taxon>Oryzoideae</taxon>
        <taxon>Oryzeae</taxon>
        <taxon>Oryzinae</taxon>
        <taxon>Oryza</taxon>
        <taxon>Oryza sativa</taxon>
    </lineage>
</organism>
<reference evidence="3" key="1">
    <citation type="journal article" date="2005" name="Nature">
        <title>The map-based sequence of the rice genome.</title>
        <authorList>
            <consortium name="International rice genome sequencing project (IRGSP)"/>
            <person name="Matsumoto T."/>
            <person name="Wu J."/>
            <person name="Kanamori H."/>
            <person name="Katayose Y."/>
            <person name="Fujisawa M."/>
            <person name="Namiki N."/>
            <person name="Mizuno H."/>
            <person name="Yamamoto K."/>
            <person name="Antonio B.A."/>
            <person name="Baba T."/>
            <person name="Sakata K."/>
            <person name="Nagamura Y."/>
            <person name="Aoki H."/>
            <person name="Arikawa K."/>
            <person name="Arita K."/>
            <person name="Bito T."/>
            <person name="Chiden Y."/>
            <person name="Fujitsuka N."/>
            <person name="Fukunaka R."/>
            <person name="Hamada M."/>
            <person name="Harada C."/>
            <person name="Hayashi A."/>
            <person name="Hijishita S."/>
            <person name="Honda M."/>
            <person name="Hosokawa S."/>
            <person name="Ichikawa Y."/>
            <person name="Idonuma A."/>
            <person name="Iijima M."/>
            <person name="Ikeda M."/>
            <person name="Ikeno M."/>
            <person name="Ito K."/>
            <person name="Ito S."/>
            <person name="Ito T."/>
            <person name="Ito Y."/>
            <person name="Ito Y."/>
            <person name="Iwabuchi A."/>
            <person name="Kamiya K."/>
            <person name="Karasawa W."/>
            <person name="Kurita K."/>
            <person name="Katagiri S."/>
            <person name="Kikuta A."/>
            <person name="Kobayashi H."/>
            <person name="Kobayashi N."/>
            <person name="Machita K."/>
            <person name="Maehara T."/>
            <person name="Masukawa M."/>
            <person name="Mizubayashi T."/>
            <person name="Mukai Y."/>
            <person name="Nagasaki H."/>
            <person name="Nagata Y."/>
            <person name="Naito S."/>
            <person name="Nakashima M."/>
            <person name="Nakama Y."/>
            <person name="Nakamichi Y."/>
            <person name="Nakamura M."/>
            <person name="Meguro A."/>
            <person name="Negishi M."/>
            <person name="Ohta I."/>
            <person name="Ohta T."/>
            <person name="Okamoto M."/>
            <person name="Ono N."/>
            <person name="Saji S."/>
            <person name="Sakaguchi M."/>
            <person name="Sakai K."/>
            <person name="Shibata M."/>
            <person name="Shimokawa T."/>
            <person name="Song J."/>
            <person name="Takazaki Y."/>
            <person name="Terasawa K."/>
            <person name="Tsugane M."/>
            <person name="Tsuji K."/>
            <person name="Ueda S."/>
            <person name="Waki K."/>
            <person name="Yamagata H."/>
            <person name="Yamamoto M."/>
            <person name="Yamamoto S."/>
            <person name="Yamane H."/>
            <person name="Yoshiki S."/>
            <person name="Yoshihara R."/>
            <person name="Yukawa K."/>
            <person name="Zhong H."/>
            <person name="Yano M."/>
            <person name="Yuan Q."/>
            <person name="Ouyang S."/>
            <person name="Liu J."/>
            <person name="Jones K.M."/>
            <person name="Gansberger K."/>
            <person name="Moffat K."/>
            <person name="Hill J."/>
            <person name="Bera J."/>
            <person name="Fadrosh D."/>
            <person name="Jin S."/>
            <person name="Johri S."/>
            <person name="Kim M."/>
            <person name="Overton L."/>
            <person name="Reardon M."/>
            <person name="Tsitrin T."/>
            <person name="Vuong H."/>
            <person name="Weaver B."/>
            <person name="Ciecko A."/>
            <person name="Tallon L."/>
            <person name="Jackson J."/>
            <person name="Pai G."/>
            <person name="Aken S.V."/>
            <person name="Utterback T."/>
            <person name="Reidmuller S."/>
            <person name="Feldblyum T."/>
            <person name="Hsiao J."/>
            <person name="Zismann V."/>
            <person name="Iobst S."/>
            <person name="de Vazeille A.R."/>
            <person name="Buell C.R."/>
            <person name="Ying K."/>
            <person name="Li Y."/>
            <person name="Lu T."/>
            <person name="Huang Y."/>
            <person name="Zhao Q."/>
            <person name="Feng Q."/>
            <person name="Zhang L."/>
            <person name="Zhu J."/>
            <person name="Weng Q."/>
            <person name="Mu J."/>
            <person name="Lu Y."/>
            <person name="Fan D."/>
            <person name="Liu Y."/>
            <person name="Guan J."/>
            <person name="Zhang Y."/>
            <person name="Yu S."/>
            <person name="Liu X."/>
            <person name="Zhang Y."/>
            <person name="Hong G."/>
            <person name="Han B."/>
            <person name="Choisne N."/>
            <person name="Demange N."/>
            <person name="Orjeda G."/>
            <person name="Samain S."/>
            <person name="Cattolico L."/>
            <person name="Pelletier E."/>
            <person name="Couloux A."/>
            <person name="Segurens B."/>
            <person name="Wincker P."/>
            <person name="D'Hont A."/>
            <person name="Scarpelli C."/>
            <person name="Weissenbach J."/>
            <person name="Salanoubat M."/>
            <person name="Quetier F."/>
            <person name="Yu Y."/>
            <person name="Kim H.R."/>
            <person name="Rambo T."/>
            <person name="Currie J."/>
            <person name="Collura K."/>
            <person name="Luo M."/>
            <person name="Yang T."/>
            <person name="Ammiraju J.S.S."/>
            <person name="Engler F."/>
            <person name="Soderlund C."/>
            <person name="Wing R.A."/>
            <person name="Palmer L.E."/>
            <person name="de la Bastide M."/>
            <person name="Spiegel L."/>
            <person name="Nascimento L."/>
            <person name="Zutavern T."/>
            <person name="O'Shaughnessy A."/>
            <person name="Dike S."/>
            <person name="Dedhia N."/>
            <person name="Preston R."/>
            <person name="Balija V."/>
            <person name="McCombie W.R."/>
            <person name="Chow T."/>
            <person name="Chen H."/>
            <person name="Chung M."/>
            <person name="Chen C."/>
            <person name="Shaw J."/>
            <person name="Wu H."/>
            <person name="Hsiao K."/>
            <person name="Chao Y."/>
            <person name="Chu M."/>
            <person name="Cheng C."/>
            <person name="Hour A."/>
            <person name="Lee P."/>
            <person name="Lin S."/>
            <person name="Lin Y."/>
            <person name="Liou J."/>
            <person name="Liu S."/>
            <person name="Hsing Y."/>
            <person name="Raghuvanshi S."/>
            <person name="Mohanty A."/>
            <person name="Bharti A.K."/>
            <person name="Gaur A."/>
            <person name="Gupta V."/>
            <person name="Kumar D."/>
            <person name="Ravi V."/>
            <person name="Vij S."/>
            <person name="Kapur A."/>
            <person name="Khurana P."/>
            <person name="Khurana P."/>
            <person name="Khurana J.P."/>
            <person name="Tyagi A.K."/>
            <person name="Gaikwad K."/>
            <person name="Singh A."/>
            <person name="Dalal V."/>
            <person name="Srivastava S."/>
            <person name="Dixit A."/>
            <person name="Pal A.K."/>
            <person name="Ghazi I.A."/>
            <person name="Yadav M."/>
            <person name="Pandit A."/>
            <person name="Bhargava A."/>
            <person name="Sureshbabu K."/>
            <person name="Batra K."/>
            <person name="Sharma T.R."/>
            <person name="Mohapatra T."/>
            <person name="Singh N.K."/>
            <person name="Messing J."/>
            <person name="Nelson A.B."/>
            <person name="Fuks G."/>
            <person name="Kavchok S."/>
            <person name="Keizer G."/>
            <person name="Linton E."/>
            <person name="Llaca V."/>
            <person name="Song R."/>
            <person name="Tanyolac B."/>
            <person name="Young S."/>
            <person name="Ho-Il K."/>
            <person name="Hahn J.H."/>
            <person name="Sangsakoo G."/>
            <person name="Vanavichit A."/>
            <person name="de Mattos Luiz.A.T."/>
            <person name="Zimmer P.D."/>
            <person name="Malone G."/>
            <person name="Dellagostin O."/>
            <person name="de Oliveira A.C."/>
            <person name="Bevan M."/>
            <person name="Bancroft I."/>
            <person name="Minx P."/>
            <person name="Cordum H."/>
            <person name="Wilson R."/>
            <person name="Cheng Z."/>
            <person name="Jin W."/>
            <person name="Jiang J."/>
            <person name="Leong S.A."/>
            <person name="Iwama H."/>
            <person name="Gojobori T."/>
            <person name="Itoh T."/>
            <person name="Niimura Y."/>
            <person name="Fujii Y."/>
            <person name="Habara T."/>
            <person name="Sakai H."/>
            <person name="Sato Y."/>
            <person name="Wilson G."/>
            <person name="Kumar K."/>
            <person name="McCouch S."/>
            <person name="Juretic N."/>
            <person name="Hoen D."/>
            <person name="Wright S."/>
            <person name="Bruskiewich R."/>
            <person name="Bureau T."/>
            <person name="Miyao A."/>
            <person name="Hirochika H."/>
            <person name="Nishikawa T."/>
            <person name="Kadowaki K."/>
            <person name="Sugiura M."/>
            <person name="Burr B."/>
            <person name="Sasaki T."/>
        </authorList>
    </citation>
    <scope>NUCLEOTIDE SEQUENCE [LARGE SCALE GENOMIC DNA]</scope>
    <source>
        <strain evidence="3">cv. Nipponbare</strain>
    </source>
</reference>
<reference evidence="2 3" key="2">
    <citation type="journal article" date="2013" name="Plant Cell Physiol.">
        <title>Rice Annotation Project Database (RAP-DB): an integrative and interactive database for rice genomics.</title>
        <authorList>
            <person name="Sakai H."/>
            <person name="Lee S.S."/>
            <person name="Tanaka T."/>
            <person name="Numa H."/>
            <person name="Kim J."/>
            <person name="Kawahara Y."/>
            <person name="Wakimoto H."/>
            <person name="Yang C.C."/>
            <person name="Iwamoto M."/>
            <person name="Abe T."/>
            <person name="Yamada Y."/>
            <person name="Muto A."/>
            <person name="Inokuchi H."/>
            <person name="Ikemura T."/>
            <person name="Matsumoto T."/>
            <person name="Sasaki T."/>
            <person name="Itoh T."/>
        </authorList>
    </citation>
    <scope>NUCLEOTIDE SEQUENCE [LARGE SCALE GENOMIC DNA]</scope>
    <source>
        <strain evidence="3">cv. Nipponbare</strain>
    </source>
</reference>